<dbReference type="InterPro" id="IPR036691">
    <property type="entry name" value="Endo/exonu/phosph_ase_sf"/>
</dbReference>
<comment type="caution">
    <text evidence="3">The sequence shown here is derived from an EMBL/GenBank/DDBJ whole genome shotgun (WGS) entry which is preliminary data.</text>
</comment>
<reference evidence="3 4" key="1">
    <citation type="submission" date="2016-08" db="EMBL/GenBank/DDBJ databases">
        <title>Genomes of anaerobic fungi encode conserved fungal cellulosomes for biomass hydrolysis.</title>
        <authorList>
            <consortium name="DOE Joint Genome Institute"/>
            <person name="Haitjema C.H."/>
            <person name="Gilmore S.P."/>
            <person name="Henske J.K."/>
            <person name="Solomon K.V."/>
            <person name="De Groot R."/>
            <person name="Kuo A."/>
            <person name="Mondo S.J."/>
            <person name="Salamov A.A."/>
            <person name="Labutti K."/>
            <person name="Zhao Z."/>
            <person name="Chiniquy J."/>
            <person name="Barry K."/>
            <person name="Brewer H.M."/>
            <person name="Purvine S.O."/>
            <person name="Wright A.T."/>
            <person name="Boxma B."/>
            <person name="Van Alen T."/>
            <person name="Hackstein J.H."/>
            <person name="Baker S.E."/>
            <person name="Grigoriev I.V."/>
            <person name="O'Malley M.A."/>
        </authorList>
    </citation>
    <scope>NUCLEOTIDE SEQUENCE [LARGE SCALE GENOMIC DNA]</scope>
    <source>
        <strain evidence="4">finn</strain>
    </source>
</reference>
<evidence type="ECO:0000313" key="4">
    <source>
        <dbReference type="Proteomes" id="UP000193719"/>
    </source>
</evidence>
<dbReference type="PANTHER" id="PTHR11200:SF275">
    <property type="entry name" value="LD06095P"/>
    <property type="match status" value="1"/>
</dbReference>
<dbReference type="SUPFAM" id="SSF56219">
    <property type="entry name" value="DNase I-like"/>
    <property type="match status" value="1"/>
</dbReference>
<dbReference type="GO" id="GO:0046856">
    <property type="term" value="P:phosphatidylinositol dephosphorylation"/>
    <property type="evidence" value="ECO:0007669"/>
    <property type="project" value="InterPro"/>
</dbReference>
<feature type="region of interest" description="Disordered" evidence="1">
    <location>
        <begin position="1"/>
        <end position="111"/>
    </location>
</feature>
<evidence type="ECO:0000313" key="3">
    <source>
        <dbReference type="EMBL" id="ORX54892.1"/>
    </source>
</evidence>
<protein>
    <submittedName>
        <fullName evidence="3">DNase I-like protein</fullName>
    </submittedName>
</protein>
<evidence type="ECO:0000259" key="2">
    <source>
        <dbReference type="SMART" id="SM00128"/>
    </source>
</evidence>
<dbReference type="SMART" id="SM00128">
    <property type="entry name" value="IPPc"/>
    <property type="match status" value="1"/>
</dbReference>
<dbReference type="AlphaFoldDB" id="A0A1Y1VGJ9"/>
<accession>A0A1Y1VGJ9</accession>
<dbReference type="OrthoDB" id="405996at2759"/>
<dbReference type="InterPro" id="IPR046985">
    <property type="entry name" value="IP5"/>
</dbReference>
<reference evidence="3 4" key="2">
    <citation type="submission" date="2016-08" db="EMBL/GenBank/DDBJ databases">
        <title>Pervasive Adenine N6-methylation of Active Genes in Fungi.</title>
        <authorList>
            <consortium name="DOE Joint Genome Institute"/>
            <person name="Mondo S.J."/>
            <person name="Dannebaum R.O."/>
            <person name="Kuo R.C."/>
            <person name="Labutti K."/>
            <person name="Haridas S."/>
            <person name="Kuo A."/>
            <person name="Salamov A."/>
            <person name="Ahrendt S.R."/>
            <person name="Lipzen A."/>
            <person name="Sullivan W."/>
            <person name="Andreopoulos W.B."/>
            <person name="Clum A."/>
            <person name="Lindquist E."/>
            <person name="Daum C."/>
            <person name="Ramamoorthy G.K."/>
            <person name="Gryganskyi A."/>
            <person name="Culley D."/>
            <person name="Magnuson J.K."/>
            <person name="James T.Y."/>
            <person name="O'Malley M.A."/>
            <person name="Stajich J.E."/>
            <person name="Spatafora J.W."/>
            <person name="Visel A."/>
            <person name="Grigoriev I.V."/>
        </authorList>
    </citation>
    <scope>NUCLEOTIDE SEQUENCE [LARGE SCALE GENOMIC DNA]</scope>
    <source>
        <strain evidence="4">finn</strain>
    </source>
</reference>
<name>A0A1Y1VGJ9_9FUNG</name>
<dbReference type="Proteomes" id="UP000193719">
    <property type="component" value="Unassembled WGS sequence"/>
</dbReference>
<dbReference type="STRING" id="1754191.A0A1Y1VGJ9"/>
<sequence>MSKALDSYTSLNIQDNEIESDKNNVNKQLKPHPPSSQYIQQDYHRHYRIKSNPNKSHPSSKLKYSSKITSSNSSLNNSKQTLNEQNSIKGRSRTQSSIIHYSRTKLTSDRDSLNKSYDLNSIFLVPQKKHLKAKSSISYYNSNNNSNKNFNIHDSEFNKRNKLQFSSKTHLLLSSPSKNKHERKKSNISVASSIKGISNGKLPLKLALFNSNNMLNSVKSVYEKSIDKKLKPKKLCNFSSIENLENSIKKYNTTLQKKLEASSTINMNGSSLNNIATLNNKNFGSINLFGILSSQIINNNVSEFLMDTLDTNKTSKMMKKSRNSRSIINIHNSSINNNSNFKNCIRIFIGTWNMMGRSPPPNITPFIDINNDDYHIVAIGTQECGKNITEAMIFPSCEEWENALQHHLTKKYQLIKSEVMGSLHLAIFINKECSTHIKNAKAFNVKTGVANVMTNKGAIGISFQFDAITFLFVNSHLTAYQKRVSDRNDDYKRISKGLHMNLNNNNYDQNYDYIFWFGDLNYRINGTRSIVDKLIKENQFEVLLANDQLKIEMNKGNAFNTFSEPPITFRPTYKFDVYTKINSSNDIPMNSEMTMNNINSSINSSLSNALVTSNANTNTIKYNNINNNEMTQDNSNKSTLLKYDHKEENINNSVIGINGMNSNILMPQKNVYDTSKKARIPSWTDRILFRVRNQKPLNSVILESNTQKTQYNNMNSIRIPLKPVVVEKYTNCENMHWSDHKPVIGSFRIENNWSCDDIVSSKKVVHRKTNKNACVIQ</sequence>
<dbReference type="Pfam" id="PF22669">
    <property type="entry name" value="Exo_endo_phos2"/>
    <property type="match status" value="2"/>
</dbReference>
<feature type="compositionally biased region" description="Low complexity" evidence="1">
    <location>
        <begin position="50"/>
        <end position="83"/>
    </location>
</feature>
<keyword evidence="4" id="KW-1185">Reference proteome</keyword>
<dbReference type="Gene3D" id="3.60.10.10">
    <property type="entry name" value="Endonuclease/exonuclease/phosphatase"/>
    <property type="match status" value="1"/>
</dbReference>
<dbReference type="EMBL" id="MCFH01000010">
    <property type="protein sequence ID" value="ORX54892.1"/>
    <property type="molecule type" value="Genomic_DNA"/>
</dbReference>
<feature type="domain" description="Inositol polyphosphate-related phosphatase" evidence="2">
    <location>
        <begin position="343"/>
        <end position="756"/>
    </location>
</feature>
<organism evidence="3 4">
    <name type="scientific">Piromyces finnis</name>
    <dbReference type="NCBI Taxonomy" id="1754191"/>
    <lineage>
        <taxon>Eukaryota</taxon>
        <taxon>Fungi</taxon>
        <taxon>Fungi incertae sedis</taxon>
        <taxon>Chytridiomycota</taxon>
        <taxon>Chytridiomycota incertae sedis</taxon>
        <taxon>Neocallimastigomycetes</taxon>
        <taxon>Neocallimastigales</taxon>
        <taxon>Neocallimastigaceae</taxon>
        <taxon>Piromyces</taxon>
    </lineage>
</organism>
<dbReference type="InterPro" id="IPR000300">
    <property type="entry name" value="IPPc"/>
</dbReference>
<dbReference type="GO" id="GO:0004439">
    <property type="term" value="F:phosphatidylinositol-4,5-bisphosphate 5-phosphatase activity"/>
    <property type="evidence" value="ECO:0007669"/>
    <property type="project" value="TreeGrafter"/>
</dbReference>
<evidence type="ECO:0000256" key="1">
    <source>
        <dbReference type="SAM" id="MobiDB-lite"/>
    </source>
</evidence>
<proteinExistence type="predicted"/>
<gene>
    <name evidence="3" type="ORF">BCR36DRAFT_348087</name>
</gene>
<dbReference type="PANTHER" id="PTHR11200">
    <property type="entry name" value="INOSITOL 5-PHOSPHATASE"/>
    <property type="match status" value="1"/>
</dbReference>
<feature type="compositionally biased region" description="Polar residues" evidence="1">
    <location>
        <begin position="84"/>
        <end position="99"/>
    </location>
</feature>